<organism evidence="8 9">
    <name type="scientific">Viridothelium virens</name>
    <name type="common">Speckled blister lichen</name>
    <name type="synonym">Trypethelium virens</name>
    <dbReference type="NCBI Taxonomy" id="1048519"/>
    <lineage>
        <taxon>Eukaryota</taxon>
        <taxon>Fungi</taxon>
        <taxon>Dikarya</taxon>
        <taxon>Ascomycota</taxon>
        <taxon>Pezizomycotina</taxon>
        <taxon>Dothideomycetes</taxon>
        <taxon>Dothideomycetes incertae sedis</taxon>
        <taxon>Trypetheliales</taxon>
        <taxon>Trypetheliaceae</taxon>
        <taxon>Viridothelium</taxon>
    </lineage>
</organism>
<name>A0A6A6HA90_VIRVR</name>
<dbReference type="Gene3D" id="1.10.630.10">
    <property type="entry name" value="Cytochrome P450"/>
    <property type="match status" value="1"/>
</dbReference>
<keyword evidence="6 7" id="KW-0503">Monooxygenase</keyword>
<dbReference type="Proteomes" id="UP000800092">
    <property type="component" value="Unassembled WGS sequence"/>
</dbReference>
<dbReference type="EMBL" id="ML991796">
    <property type="protein sequence ID" value="KAF2234769.1"/>
    <property type="molecule type" value="Genomic_DNA"/>
</dbReference>
<dbReference type="PANTHER" id="PTHR24287:SF17">
    <property type="entry name" value="P450, PUTATIVE (EUROFUNG)-RELATED"/>
    <property type="match status" value="1"/>
</dbReference>
<dbReference type="InterPro" id="IPR047146">
    <property type="entry name" value="Cyt_P450_E_CYP52_fungi"/>
</dbReference>
<dbReference type="SUPFAM" id="SSF48264">
    <property type="entry name" value="Cytochrome P450"/>
    <property type="match status" value="1"/>
</dbReference>
<dbReference type="InterPro" id="IPR001128">
    <property type="entry name" value="Cyt_P450"/>
</dbReference>
<evidence type="ECO:0000313" key="8">
    <source>
        <dbReference type="EMBL" id="KAF2234769.1"/>
    </source>
</evidence>
<keyword evidence="7" id="KW-0349">Heme</keyword>
<evidence type="ECO:0000256" key="7">
    <source>
        <dbReference type="RuleBase" id="RU000461"/>
    </source>
</evidence>
<keyword evidence="5 7" id="KW-0408">Iron</keyword>
<evidence type="ECO:0000256" key="3">
    <source>
        <dbReference type="ARBA" id="ARBA00022723"/>
    </source>
</evidence>
<comment type="similarity">
    <text evidence="2 7">Belongs to the cytochrome P450 family.</text>
</comment>
<dbReference type="PANTHER" id="PTHR24287">
    <property type="entry name" value="P450, PUTATIVE (EUROFUNG)-RELATED"/>
    <property type="match status" value="1"/>
</dbReference>
<reference evidence="8" key="1">
    <citation type="journal article" date="2020" name="Stud. Mycol.">
        <title>101 Dothideomycetes genomes: a test case for predicting lifestyles and emergence of pathogens.</title>
        <authorList>
            <person name="Haridas S."/>
            <person name="Albert R."/>
            <person name="Binder M."/>
            <person name="Bloem J."/>
            <person name="Labutti K."/>
            <person name="Salamov A."/>
            <person name="Andreopoulos B."/>
            <person name="Baker S."/>
            <person name="Barry K."/>
            <person name="Bills G."/>
            <person name="Bluhm B."/>
            <person name="Cannon C."/>
            <person name="Castanera R."/>
            <person name="Culley D."/>
            <person name="Daum C."/>
            <person name="Ezra D."/>
            <person name="Gonzalez J."/>
            <person name="Henrissat B."/>
            <person name="Kuo A."/>
            <person name="Liang C."/>
            <person name="Lipzen A."/>
            <person name="Lutzoni F."/>
            <person name="Magnuson J."/>
            <person name="Mondo S."/>
            <person name="Nolan M."/>
            <person name="Ohm R."/>
            <person name="Pangilinan J."/>
            <person name="Park H.-J."/>
            <person name="Ramirez L."/>
            <person name="Alfaro M."/>
            <person name="Sun H."/>
            <person name="Tritt A."/>
            <person name="Yoshinaga Y."/>
            <person name="Zwiers L.-H."/>
            <person name="Turgeon B."/>
            <person name="Goodwin S."/>
            <person name="Spatafora J."/>
            <person name="Crous P."/>
            <person name="Grigoriev I."/>
        </authorList>
    </citation>
    <scope>NUCLEOTIDE SEQUENCE</scope>
    <source>
        <strain evidence="8">Tuck. ex Michener</strain>
    </source>
</reference>
<keyword evidence="9" id="KW-1185">Reference proteome</keyword>
<dbReference type="GO" id="GO:0020037">
    <property type="term" value="F:heme binding"/>
    <property type="evidence" value="ECO:0007669"/>
    <property type="project" value="InterPro"/>
</dbReference>
<dbReference type="PRINTS" id="PR00385">
    <property type="entry name" value="P450"/>
</dbReference>
<protein>
    <submittedName>
        <fullName evidence="8">Cytochrome P450</fullName>
    </submittedName>
</protein>
<sequence length="512" mass="56959">MSSFYSTLIVAIVSVTLFYAQRLLARYFTARRLGCKPPPQLTTSSPATTPQNEVESTPKSATGWFELSAELHERFGSTYQDRGFVNLSINTRDAENVQAIFGYESRGWGVAPFRLAAMAPFCGEGVLTADGHVWEQSRSLLKPAFHKSRISDLSTFETLFDQALAKIPQDASTFDLQPLLMSLVCMRRARKLHCLTLFWFVDTSATFLLGEPLGVLGNTTASGAPLDGLSFHKHFMLSLRAIGIRLKSRWLRFIGPQKESVIHWQLVHEYIDFFVNRSIKMTSDDHKVPPTSLVQALAQQTNDRKFMRTQTIQGMIAAADTTPLLISNTVFLLARHPEVFARLRSEVANITSKPMSLEDTKQSSFLRNILRESLRLYPVFPTLARVALVDTVLPRGGGPDGSSPIFAPAGTRALSNFFALHRDKSVFGANVEEFDPGRWEKISPGPYEYMAFGVGQRACLGRQKAIAEASVALIRIAQEFKSIASRDESAWCGEQRMVCMNVNGCKVAFVPT</sequence>
<dbReference type="AlphaFoldDB" id="A0A6A6HA90"/>
<evidence type="ECO:0000313" key="9">
    <source>
        <dbReference type="Proteomes" id="UP000800092"/>
    </source>
</evidence>
<dbReference type="PRINTS" id="PR01239">
    <property type="entry name" value="EP450IICYP52"/>
</dbReference>
<dbReference type="InterPro" id="IPR036396">
    <property type="entry name" value="Cyt_P450_sf"/>
</dbReference>
<comment type="cofactor">
    <cofactor evidence="1">
        <name>heme</name>
        <dbReference type="ChEBI" id="CHEBI:30413"/>
    </cofactor>
</comment>
<dbReference type="Pfam" id="PF00067">
    <property type="entry name" value="p450"/>
    <property type="match status" value="1"/>
</dbReference>
<gene>
    <name evidence="8" type="ORF">EV356DRAFT_532568</name>
</gene>
<keyword evidence="4 7" id="KW-0560">Oxidoreductase</keyword>
<evidence type="ECO:0000256" key="4">
    <source>
        <dbReference type="ARBA" id="ARBA00023002"/>
    </source>
</evidence>
<dbReference type="GO" id="GO:0016712">
    <property type="term" value="F:oxidoreductase activity, acting on paired donors, with incorporation or reduction of molecular oxygen, reduced flavin or flavoprotein as one donor, and incorporation of one atom of oxygen"/>
    <property type="evidence" value="ECO:0007669"/>
    <property type="project" value="InterPro"/>
</dbReference>
<evidence type="ECO:0000256" key="1">
    <source>
        <dbReference type="ARBA" id="ARBA00001971"/>
    </source>
</evidence>
<dbReference type="GO" id="GO:0005506">
    <property type="term" value="F:iron ion binding"/>
    <property type="evidence" value="ECO:0007669"/>
    <property type="project" value="InterPro"/>
</dbReference>
<accession>A0A6A6HA90</accession>
<proteinExistence type="inferred from homology"/>
<keyword evidence="3 7" id="KW-0479">Metal-binding</keyword>
<evidence type="ECO:0000256" key="5">
    <source>
        <dbReference type="ARBA" id="ARBA00023004"/>
    </source>
</evidence>
<dbReference type="InterPro" id="IPR002974">
    <property type="entry name" value="Cyt_P450_E_CYP52_ascomycetes"/>
</dbReference>
<dbReference type="OrthoDB" id="1470350at2759"/>
<evidence type="ECO:0000256" key="6">
    <source>
        <dbReference type="ARBA" id="ARBA00023033"/>
    </source>
</evidence>
<dbReference type="InterPro" id="IPR017972">
    <property type="entry name" value="Cyt_P450_CS"/>
</dbReference>
<dbReference type="PROSITE" id="PS00086">
    <property type="entry name" value="CYTOCHROME_P450"/>
    <property type="match status" value="1"/>
</dbReference>
<evidence type="ECO:0000256" key="2">
    <source>
        <dbReference type="ARBA" id="ARBA00010617"/>
    </source>
</evidence>